<dbReference type="Pfam" id="PF07661">
    <property type="entry name" value="MORN_2"/>
    <property type="match status" value="1"/>
</dbReference>
<dbReference type="SMART" id="SM00698">
    <property type="entry name" value="MORN"/>
    <property type="match status" value="4"/>
</dbReference>
<keyword evidence="2" id="KW-0802">TPR repeat</keyword>
<dbReference type="Gene3D" id="2.20.110.10">
    <property type="entry name" value="Histone H3 K4-specific methyltransferase SET7/9 N-terminal domain"/>
    <property type="match status" value="2"/>
</dbReference>
<protein>
    <recommendedName>
        <fullName evidence="5">Tetratricopeptide repeat protein</fullName>
    </recommendedName>
</protein>
<keyword evidence="4" id="KW-1185">Reference proteome</keyword>
<dbReference type="SUPFAM" id="SSF48452">
    <property type="entry name" value="TPR-like"/>
    <property type="match status" value="1"/>
</dbReference>
<dbReference type="InterPro" id="IPR011990">
    <property type="entry name" value="TPR-like_helical_dom_sf"/>
</dbReference>
<dbReference type="Proteomes" id="UP001310386">
    <property type="component" value="Unassembled WGS sequence"/>
</dbReference>
<dbReference type="SUPFAM" id="SSF82185">
    <property type="entry name" value="Histone H3 K4-specific methyltransferase SET7/9 N-terminal domain"/>
    <property type="match status" value="1"/>
</dbReference>
<dbReference type="SMART" id="SM00028">
    <property type="entry name" value="TPR"/>
    <property type="match status" value="3"/>
</dbReference>
<comment type="caution">
    <text evidence="3">The sequence shown here is derived from an EMBL/GenBank/DDBJ whole genome shotgun (WGS) entry which is preliminary data.</text>
</comment>
<dbReference type="PROSITE" id="PS50005">
    <property type="entry name" value="TPR"/>
    <property type="match status" value="1"/>
</dbReference>
<dbReference type="PANTHER" id="PTHR43215">
    <property type="entry name" value="RADIAL SPOKE HEAD 1 HOMOLOG"/>
    <property type="match status" value="1"/>
</dbReference>
<gene>
    <name evidence="3" type="ORF">VF724_10255</name>
</gene>
<dbReference type="Gene3D" id="1.25.40.10">
    <property type="entry name" value="Tetratricopeptide repeat domain"/>
    <property type="match status" value="1"/>
</dbReference>
<evidence type="ECO:0008006" key="5">
    <source>
        <dbReference type="Google" id="ProtNLM"/>
    </source>
</evidence>
<evidence type="ECO:0000256" key="1">
    <source>
        <dbReference type="ARBA" id="ARBA00022737"/>
    </source>
</evidence>
<evidence type="ECO:0000313" key="4">
    <source>
        <dbReference type="Proteomes" id="UP001310386"/>
    </source>
</evidence>
<name>A0ABU5ZK53_9BACL</name>
<feature type="repeat" description="TPR" evidence="2">
    <location>
        <begin position="218"/>
        <end position="251"/>
    </location>
</feature>
<evidence type="ECO:0000256" key="2">
    <source>
        <dbReference type="PROSITE-ProRule" id="PRU00339"/>
    </source>
</evidence>
<dbReference type="InterPro" id="IPR011652">
    <property type="entry name" value="MORN_2"/>
</dbReference>
<dbReference type="RefSeq" id="WP_371754167.1">
    <property type="nucleotide sequence ID" value="NZ_JAYJLD010000013.1"/>
</dbReference>
<evidence type="ECO:0000313" key="3">
    <source>
        <dbReference type="EMBL" id="MEB3102046.1"/>
    </source>
</evidence>
<dbReference type="Pfam" id="PF02493">
    <property type="entry name" value="MORN"/>
    <property type="match status" value="4"/>
</dbReference>
<reference evidence="3" key="1">
    <citation type="submission" date="2023-12" db="EMBL/GenBank/DDBJ databases">
        <title>Fervidustalea candida gen. nov., sp. nov., a novel member of the family Paenibacillaceae isolated from a geothermal area.</title>
        <authorList>
            <person name="Li W.-J."/>
            <person name="Jiao J.-Y."/>
            <person name="Chen Y."/>
        </authorList>
    </citation>
    <scope>NUCLEOTIDE SEQUENCE</scope>
    <source>
        <strain evidence="3">SYSU GA230002</strain>
    </source>
</reference>
<keyword evidence="1" id="KW-0677">Repeat</keyword>
<dbReference type="InterPro" id="IPR019734">
    <property type="entry name" value="TPR_rpt"/>
</dbReference>
<dbReference type="PANTHER" id="PTHR43215:SF14">
    <property type="entry name" value="RADIAL SPOKE HEAD 1 HOMOLOG"/>
    <property type="match status" value="1"/>
</dbReference>
<accession>A0ABU5ZK53</accession>
<dbReference type="EMBL" id="JAYJLD010000013">
    <property type="protein sequence ID" value="MEB3102046.1"/>
    <property type="molecule type" value="Genomic_DNA"/>
</dbReference>
<organism evidence="3 4">
    <name type="scientific">Ferviditalea candida</name>
    <dbReference type="NCBI Taxonomy" id="3108399"/>
    <lineage>
        <taxon>Bacteria</taxon>
        <taxon>Bacillati</taxon>
        <taxon>Bacillota</taxon>
        <taxon>Bacilli</taxon>
        <taxon>Bacillales</taxon>
        <taxon>Paenibacillaceae</taxon>
        <taxon>Ferviditalea</taxon>
    </lineage>
</organism>
<proteinExistence type="predicted"/>
<dbReference type="InterPro" id="IPR003409">
    <property type="entry name" value="MORN"/>
</dbReference>
<sequence>MRIPNVYVKFETREERIDFLYRLLGIAVDDFKVKQSMQGMITRMEYGTTSSPYYRSYRWKASTAARGNDAWRPTQVHHRGIRRIYFRYKMQHKTAIWLAVQLEDSDRGRRMFLEILEAIPEEQIVLLGKIPSSLYAERLIRQAGKALDDLESDLFPSSETMFQIQTLLTKAKELDASKFSGNRIFLWERLAFQWAGQGKLNRMETCFRHQADLQPGCSDAFLNMGFQYTADGQLRKAEKSYLEGLRRDPTDEFILHNLAGLYKDMHRDRKEILSTINEAILANPSLPSIYKLKADFHAEWDELDAALELYQYALSLCEQGWKDLFQELLNGIEIMNRELARHKFRQNYAGDWKDGLRHGEGREFYENGILKYEGQWMNDAKNGRGTGYWNDGSLWYEGEFVDNNPHGIGRMFYKNGALHYEGEFKQGQLCGKGKEYYANGQIKFIGVFAENPYFFHGCRSFVKGKLYYESGQLWYEGCFQNYSKHAQFSKGIEYAENGEIKKRWDENERSIIQTNAQPQP</sequence>